<proteinExistence type="predicted"/>
<accession>A0A6G4WZ15</accession>
<organism evidence="2 3">
    <name type="scientific">Streptomyces boncukensis</name>
    <dbReference type="NCBI Taxonomy" id="2711219"/>
    <lineage>
        <taxon>Bacteria</taxon>
        <taxon>Bacillati</taxon>
        <taxon>Actinomycetota</taxon>
        <taxon>Actinomycetes</taxon>
        <taxon>Kitasatosporales</taxon>
        <taxon>Streptomycetaceae</taxon>
        <taxon>Streptomyces</taxon>
    </lineage>
</organism>
<dbReference type="RefSeq" id="WP_165299355.1">
    <property type="nucleotide sequence ID" value="NZ_JAAKZZ010000133.1"/>
</dbReference>
<evidence type="ECO:0000256" key="1">
    <source>
        <dbReference type="SAM" id="MobiDB-lite"/>
    </source>
</evidence>
<feature type="region of interest" description="Disordered" evidence="1">
    <location>
        <begin position="61"/>
        <end position="85"/>
    </location>
</feature>
<dbReference type="AlphaFoldDB" id="A0A6G4WZ15"/>
<evidence type="ECO:0000313" key="2">
    <source>
        <dbReference type="EMBL" id="NGO69671.1"/>
    </source>
</evidence>
<protein>
    <submittedName>
        <fullName evidence="2">Uncharacterized protein</fullName>
    </submittedName>
</protein>
<dbReference type="EMBL" id="JAAKZZ010000133">
    <property type="protein sequence ID" value="NGO69671.1"/>
    <property type="molecule type" value="Genomic_DNA"/>
</dbReference>
<gene>
    <name evidence="2" type="ORF">G5C65_15180</name>
</gene>
<keyword evidence="3" id="KW-1185">Reference proteome</keyword>
<dbReference type="Proteomes" id="UP000477722">
    <property type="component" value="Unassembled WGS sequence"/>
</dbReference>
<comment type="caution">
    <text evidence="2">The sequence shown here is derived from an EMBL/GenBank/DDBJ whole genome shotgun (WGS) entry which is preliminary data.</text>
</comment>
<evidence type="ECO:0000313" key="3">
    <source>
        <dbReference type="Proteomes" id="UP000477722"/>
    </source>
</evidence>
<name>A0A6G4WZ15_9ACTN</name>
<sequence length="85" mass="9478">MQEDAEGEGNTGTVVAVRRCWWAFFGRVYWVDWERGACPVPYTGAYAQRLRPSHAAVLTTDWTRHRPGPPAAGTEPRACARSAED</sequence>
<reference evidence="2 3" key="1">
    <citation type="submission" date="2020-02" db="EMBL/GenBank/DDBJ databases">
        <title>Whole-genome analyses of novel actinobacteria.</title>
        <authorList>
            <person name="Sahin N."/>
            <person name="Tatar D."/>
        </authorList>
    </citation>
    <scope>NUCLEOTIDE SEQUENCE [LARGE SCALE GENOMIC DNA]</scope>
    <source>
        <strain evidence="2 3">SB3404</strain>
    </source>
</reference>